<comment type="caution">
    <text evidence="1">The sequence shown here is derived from an EMBL/GenBank/DDBJ whole genome shotgun (WGS) entry which is preliminary data.</text>
</comment>
<organism evidence="1 2">
    <name type="scientific">Commensalibacter intestini A911</name>
    <dbReference type="NCBI Taxonomy" id="1088868"/>
    <lineage>
        <taxon>Bacteria</taxon>
        <taxon>Pseudomonadati</taxon>
        <taxon>Pseudomonadota</taxon>
        <taxon>Alphaproteobacteria</taxon>
        <taxon>Acetobacterales</taxon>
        <taxon>Acetobacteraceae</taxon>
    </lineage>
</organism>
<sequence>MDNIQNPIFTQLIDAKNTDHHDYAKYPAYRSFGLHREFIHKWNSIP</sequence>
<protein>
    <submittedName>
        <fullName evidence="1">Uncharacterized protein</fullName>
    </submittedName>
</protein>
<reference evidence="1 2" key="1">
    <citation type="submission" date="2011-10" db="EMBL/GenBank/DDBJ databases">
        <title>Genome Sequence of Commensalibacter intestini A911, isolated from Drosophila gut.</title>
        <authorList>
            <person name="Lee W.-J."/>
            <person name="Kim E.-K."/>
        </authorList>
    </citation>
    <scope>NUCLEOTIDE SEQUENCE [LARGE SCALE GENOMIC DNA]</scope>
    <source>
        <strain evidence="1 2">A911</strain>
    </source>
</reference>
<proteinExistence type="predicted"/>
<dbReference type="Proteomes" id="UP000005939">
    <property type="component" value="Unassembled WGS sequence"/>
</dbReference>
<dbReference type="AlphaFoldDB" id="G6EY08"/>
<evidence type="ECO:0000313" key="2">
    <source>
        <dbReference type="Proteomes" id="UP000005939"/>
    </source>
</evidence>
<evidence type="ECO:0000313" key="1">
    <source>
        <dbReference type="EMBL" id="EHD14397.1"/>
    </source>
</evidence>
<gene>
    <name evidence="1" type="ORF">CIN_03280</name>
</gene>
<accession>G6EY08</accession>
<dbReference type="EMBL" id="AGFR01000003">
    <property type="protein sequence ID" value="EHD14397.1"/>
    <property type="molecule type" value="Genomic_DNA"/>
</dbReference>
<name>G6EY08_9PROT</name>